<gene>
    <name evidence="8" type="ORF">DGUA_6G001597</name>
</gene>
<dbReference type="InterPro" id="IPR040075">
    <property type="entry name" value="GST_N_Theta"/>
</dbReference>
<evidence type="ECO:0000256" key="3">
    <source>
        <dbReference type="ARBA" id="ARBA00022490"/>
    </source>
</evidence>
<name>A0A3B0JLA7_DROGU</name>
<dbReference type="SUPFAM" id="SSF52833">
    <property type="entry name" value="Thioredoxin-like"/>
    <property type="match status" value="1"/>
</dbReference>
<dbReference type="InterPro" id="IPR036249">
    <property type="entry name" value="Thioredoxin-like_sf"/>
</dbReference>
<organism evidence="8 9">
    <name type="scientific">Drosophila guanche</name>
    <name type="common">Fruit fly</name>
    <dbReference type="NCBI Taxonomy" id="7266"/>
    <lineage>
        <taxon>Eukaryota</taxon>
        <taxon>Metazoa</taxon>
        <taxon>Ecdysozoa</taxon>
        <taxon>Arthropoda</taxon>
        <taxon>Hexapoda</taxon>
        <taxon>Insecta</taxon>
        <taxon>Pterygota</taxon>
        <taxon>Neoptera</taxon>
        <taxon>Endopterygota</taxon>
        <taxon>Diptera</taxon>
        <taxon>Brachycera</taxon>
        <taxon>Muscomorpha</taxon>
        <taxon>Ephydroidea</taxon>
        <taxon>Drosophilidae</taxon>
        <taxon>Drosophila</taxon>
        <taxon>Sophophora</taxon>
    </lineage>
</organism>
<reference evidence="9" key="1">
    <citation type="submission" date="2018-01" db="EMBL/GenBank/DDBJ databases">
        <authorList>
            <person name="Alioto T."/>
            <person name="Alioto T."/>
        </authorList>
    </citation>
    <scope>NUCLEOTIDE SEQUENCE [LARGE SCALE GENOMIC DNA]</scope>
</reference>
<evidence type="ECO:0000256" key="1">
    <source>
        <dbReference type="ARBA" id="ARBA00004496"/>
    </source>
</evidence>
<dbReference type="PANTHER" id="PTHR43917:SF8">
    <property type="entry name" value="GH16740P-RELATED"/>
    <property type="match status" value="1"/>
</dbReference>
<dbReference type="GO" id="GO:0004364">
    <property type="term" value="F:glutathione transferase activity"/>
    <property type="evidence" value="ECO:0007669"/>
    <property type="project" value="UniProtKB-EC"/>
</dbReference>
<dbReference type="STRING" id="7266.A0A3B0JLA7"/>
<feature type="domain" description="GST N-terminal" evidence="6">
    <location>
        <begin position="3"/>
        <end position="84"/>
    </location>
</feature>
<comment type="subcellular location">
    <subcellularLocation>
        <location evidence="1">Cytoplasm</location>
    </subcellularLocation>
</comment>
<dbReference type="InterPro" id="IPR004046">
    <property type="entry name" value="GST_C"/>
</dbReference>
<dbReference type="SFLD" id="SFLDG01153">
    <property type="entry name" value="Main.4:_Theta-like"/>
    <property type="match status" value="1"/>
</dbReference>
<dbReference type="SFLD" id="SFLDS00019">
    <property type="entry name" value="Glutathione_Transferase_(cytos"/>
    <property type="match status" value="1"/>
</dbReference>
<dbReference type="Proteomes" id="UP000268350">
    <property type="component" value="Unassembled WGS sequence"/>
</dbReference>
<dbReference type="PROSITE" id="PS50405">
    <property type="entry name" value="GST_CTER"/>
    <property type="match status" value="1"/>
</dbReference>
<dbReference type="GO" id="GO:0006749">
    <property type="term" value="P:glutathione metabolic process"/>
    <property type="evidence" value="ECO:0007669"/>
    <property type="project" value="TreeGrafter"/>
</dbReference>
<evidence type="ECO:0000259" key="7">
    <source>
        <dbReference type="PROSITE" id="PS50405"/>
    </source>
</evidence>
<evidence type="ECO:0000259" key="6">
    <source>
        <dbReference type="PROSITE" id="PS50404"/>
    </source>
</evidence>
<evidence type="ECO:0000256" key="2">
    <source>
        <dbReference type="ARBA" id="ARBA00009899"/>
    </source>
</evidence>
<dbReference type="Gene3D" id="1.20.1050.10">
    <property type="match status" value="1"/>
</dbReference>
<evidence type="ECO:0000256" key="5">
    <source>
        <dbReference type="ARBA" id="ARBA00047960"/>
    </source>
</evidence>
<dbReference type="OrthoDB" id="422574at2759"/>
<dbReference type="CDD" id="cd03183">
    <property type="entry name" value="GST_C_Theta"/>
    <property type="match status" value="1"/>
</dbReference>
<dbReference type="FunFam" id="3.40.30.10:FF:000227">
    <property type="entry name" value="glutathione S-transferase theta-1"/>
    <property type="match status" value="1"/>
</dbReference>
<dbReference type="InterPro" id="IPR040079">
    <property type="entry name" value="Glutathione_S-Trfase"/>
</dbReference>
<dbReference type="PANTHER" id="PTHR43917">
    <property type="match status" value="1"/>
</dbReference>
<dbReference type="FunFam" id="1.20.1050.10:FF:000039">
    <property type="entry name" value="Glutathione S-transferase theta-1"/>
    <property type="match status" value="1"/>
</dbReference>
<dbReference type="SFLD" id="SFLDG00358">
    <property type="entry name" value="Main_(cytGST)"/>
    <property type="match status" value="1"/>
</dbReference>
<dbReference type="InterPro" id="IPR010987">
    <property type="entry name" value="Glutathione-S-Trfase_C-like"/>
</dbReference>
<evidence type="ECO:0000313" key="8">
    <source>
        <dbReference type="EMBL" id="SPP74026.1"/>
    </source>
</evidence>
<keyword evidence="3" id="KW-0963">Cytoplasm</keyword>
<dbReference type="GO" id="GO:0005737">
    <property type="term" value="C:cytoplasm"/>
    <property type="evidence" value="ECO:0007669"/>
    <property type="project" value="UniProtKB-SubCell"/>
</dbReference>
<dbReference type="InterPro" id="IPR040077">
    <property type="entry name" value="GST_C_Theta"/>
</dbReference>
<feature type="domain" description="GST C-terminal" evidence="7">
    <location>
        <begin position="90"/>
        <end position="223"/>
    </location>
</feature>
<dbReference type="OMA" id="CQYRVDE"/>
<evidence type="ECO:0000313" key="9">
    <source>
        <dbReference type="Proteomes" id="UP000268350"/>
    </source>
</evidence>
<dbReference type="SUPFAM" id="SSF47616">
    <property type="entry name" value="GST C-terminal domain-like"/>
    <property type="match status" value="1"/>
</dbReference>
<accession>A0A3B0JLA7</accession>
<sequence length="228" mass="26773">MPRPIQLYYDFMSPPSRALWIALKWGKTPFEDCPIALRKFEQLTDEYKKINRFQKVPAIVDGNFHMAETVAIVRYLSDKGQFNEQLYPRTVQERARVDEYLEWQHLNIRMACSVFFREAWLFPINGLAPMPKPERTQKFIKDVETNLGLLEVLWLEKDFLIGDHLTVADLFGATEINQIKLCQYNVNAKQFPKVARWLERVREASNPYHDEALTFVYQKAKQAASAKL</sequence>
<keyword evidence="9" id="KW-1185">Reference proteome</keyword>
<keyword evidence="4 8" id="KW-0808">Transferase</keyword>
<dbReference type="EMBL" id="OUUW01000001">
    <property type="protein sequence ID" value="SPP74026.1"/>
    <property type="molecule type" value="Genomic_DNA"/>
</dbReference>
<dbReference type="InterPro" id="IPR036282">
    <property type="entry name" value="Glutathione-S-Trfase_C_sf"/>
</dbReference>
<dbReference type="InterPro" id="IPR051369">
    <property type="entry name" value="GST_Theta"/>
</dbReference>
<comment type="catalytic activity">
    <reaction evidence="5">
        <text>RX + glutathione = an S-substituted glutathione + a halide anion + H(+)</text>
        <dbReference type="Rhea" id="RHEA:16437"/>
        <dbReference type="ChEBI" id="CHEBI:15378"/>
        <dbReference type="ChEBI" id="CHEBI:16042"/>
        <dbReference type="ChEBI" id="CHEBI:17792"/>
        <dbReference type="ChEBI" id="CHEBI:57925"/>
        <dbReference type="ChEBI" id="CHEBI:90779"/>
        <dbReference type="EC" id="2.5.1.18"/>
    </reaction>
</comment>
<dbReference type="Pfam" id="PF00043">
    <property type="entry name" value="GST_C"/>
    <property type="match status" value="1"/>
</dbReference>
<dbReference type="Pfam" id="PF02798">
    <property type="entry name" value="GST_N"/>
    <property type="match status" value="1"/>
</dbReference>
<dbReference type="PROSITE" id="PS50404">
    <property type="entry name" value="GST_NTER"/>
    <property type="match status" value="1"/>
</dbReference>
<protein>
    <submittedName>
        <fullName evidence="8">Blast:Glutathione S-transferase theta-1</fullName>
    </submittedName>
</protein>
<dbReference type="InterPro" id="IPR004045">
    <property type="entry name" value="Glutathione_S-Trfase_N"/>
</dbReference>
<dbReference type="AlphaFoldDB" id="A0A3B0JLA7"/>
<proteinExistence type="inferred from homology"/>
<dbReference type="CDD" id="cd03050">
    <property type="entry name" value="GST_N_Theta"/>
    <property type="match status" value="1"/>
</dbReference>
<dbReference type="Gene3D" id="3.40.30.10">
    <property type="entry name" value="Glutaredoxin"/>
    <property type="match status" value="1"/>
</dbReference>
<evidence type="ECO:0000256" key="4">
    <source>
        <dbReference type="ARBA" id="ARBA00022679"/>
    </source>
</evidence>
<comment type="similarity">
    <text evidence="2">Belongs to the GST superfamily. Theta family.</text>
</comment>